<protein>
    <submittedName>
        <fullName evidence="5">Tetratricopeptide repeat protein</fullName>
    </submittedName>
</protein>
<keyword evidence="6" id="KW-1185">Reference proteome</keyword>
<dbReference type="PROSITE" id="PS50293">
    <property type="entry name" value="TPR_REGION"/>
    <property type="match status" value="1"/>
</dbReference>
<keyword evidence="1" id="KW-0677">Repeat</keyword>
<proteinExistence type="predicted"/>
<dbReference type="SMART" id="SM00028">
    <property type="entry name" value="TPR"/>
    <property type="match status" value="4"/>
</dbReference>
<dbReference type="InterPro" id="IPR019734">
    <property type="entry name" value="TPR_rpt"/>
</dbReference>
<reference evidence="5 6" key="1">
    <citation type="submission" date="2018-06" db="EMBL/GenBank/DDBJ databases">
        <title>Genomic Encyclopedia of Archaeal and Bacterial Type Strains, Phase II (KMG-II): from individual species to whole genera.</title>
        <authorList>
            <person name="Goeker M."/>
        </authorList>
    </citation>
    <scope>NUCLEOTIDE SEQUENCE [LARGE SCALE GENOMIC DNA]</scope>
    <source>
        <strain evidence="5 6">ATCC BAA-1881</strain>
    </source>
</reference>
<gene>
    <name evidence="5" type="ORF">EI42_00517</name>
</gene>
<comment type="caution">
    <text evidence="5">The sequence shown here is derived from an EMBL/GenBank/DDBJ whole genome shotgun (WGS) entry which is preliminary data.</text>
</comment>
<dbReference type="Pfam" id="PF00515">
    <property type="entry name" value="TPR_1"/>
    <property type="match status" value="1"/>
</dbReference>
<evidence type="ECO:0000256" key="4">
    <source>
        <dbReference type="SAM" id="MobiDB-lite"/>
    </source>
</evidence>
<feature type="region of interest" description="Disordered" evidence="4">
    <location>
        <begin position="563"/>
        <end position="583"/>
    </location>
</feature>
<evidence type="ECO:0000256" key="1">
    <source>
        <dbReference type="ARBA" id="ARBA00022737"/>
    </source>
</evidence>
<dbReference type="PANTHER" id="PTHR16193">
    <property type="entry name" value="TETRATRICOPEPTIDE REPEAT PROTEIN 27"/>
    <property type="match status" value="1"/>
</dbReference>
<dbReference type="InterPro" id="IPR011990">
    <property type="entry name" value="TPR-like_helical_dom_sf"/>
</dbReference>
<dbReference type="EMBL" id="QKUF01000001">
    <property type="protein sequence ID" value="PZW36343.1"/>
    <property type="molecule type" value="Genomic_DNA"/>
</dbReference>
<dbReference type="PROSITE" id="PS50005">
    <property type="entry name" value="TPR"/>
    <property type="match status" value="1"/>
</dbReference>
<dbReference type="Gene3D" id="1.25.40.10">
    <property type="entry name" value="Tetratricopeptide repeat domain"/>
    <property type="match status" value="1"/>
</dbReference>
<sequence length="735" mass="84172">MSRKKETLQQLSEAEHKQVQDLLSQYHTLAQTIRTTEDAQGAESVLQPIIALTEAQQITLLKALGKEQHQDAADLLVALNAFAPNKDARKEARRSLLTLEGHKIQPQWQPPQARPAVVQVNVSNPPRFWKGFVTQSREQGEVQLLLFWEQGYDYTEVRSLSFLLEFWSEGIKEVSVETTGKRRAQDRITELKARLQDVPLVECTLAEGRRLLEEALSVHDWRKLPLPKEYRNNQPLIKKQILEATEAGRDSGATFVYPDMEPQETALHFIGAWSMGDYGLTYDLLSSTCTLLRDATRDEWIEQHRHWADEAKPARIELSFVQEREATQDAIWLPSTAKGASRRKDLEIGWSVELSPTPLSGTLPEMPMGTAVNRETGRHWFWSIFTLVHEKDGWRIQRITDEGARIQGLPVAEIQQQIKEQEEAVDQLARQQSDNIQAFMEELAMRLSKALFYYDALIALLPLDRHPLEAAVGRAMAQGNPERTMVYLDRLLQRFPENHEENLRRIAATEINYAFSPRAETMPERRQHFLDLAENALHEAIELHDSSLNHILLAELFMSEQRNEEAETELEKARGQSPSPQDEATIEASLGAIAMRRERVGDALSHFQRASELDANLPGIWFNIGFAHRLLGHFEKAEQMYQRALQQEPQDIRIYSELIAIHMNRSEKQEAKRIAAEGVRQNPASAHLHALYASVLHELGERKTAQEELERAEMLDPTLEIVQSVRQQFRASKKR</sequence>
<evidence type="ECO:0000313" key="6">
    <source>
        <dbReference type="Proteomes" id="UP000248806"/>
    </source>
</evidence>
<evidence type="ECO:0000256" key="2">
    <source>
        <dbReference type="ARBA" id="ARBA00022803"/>
    </source>
</evidence>
<dbReference type="OrthoDB" id="137282at2"/>
<dbReference type="Proteomes" id="UP000248806">
    <property type="component" value="Unassembled WGS sequence"/>
</dbReference>
<evidence type="ECO:0000256" key="3">
    <source>
        <dbReference type="PROSITE-ProRule" id="PRU00339"/>
    </source>
</evidence>
<accession>A0A326UUS0</accession>
<dbReference type="PANTHER" id="PTHR16193:SF0">
    <property type="entry name" value="TETRATRICOPEPTIDE REPEAT PROTEIN 27"/>
    <property type="match status" value="1"/>
</dbReference>
<dbReference type="RefSeq" id="WP_111318508.1">
    <property type="nucleotide sequence ID" value="NZ_BIFX01000001.1"/>
</dbReference>
<feature type="compositionally biased region" description="Basic and acidic residues" evidence="4">
    <location>
        <begin position="563"/>
        <end position="574"/>
    </location>
</feature>
<dbReference type="AlphaFoldDB" id="A0A326UUS0"/>
<dbReference type="InterPro" id="IPR044244">
    <property type="entry name" value="TTC27/Emw1"/>
</dbReference>
<organism evidence="5 6">
    <name type="scientific">Thermosporothrix hazakensis</name>
    <dbReference type="NCBI Taxonomy" id="644383"/>
    <lineage>
        <taxon>Bacteria</taxon>
        <taxon>Bacillati</taxon>
        <taxon>Chloroflexota</taxon>
        <taxon>Ktedonobacteria</taxon>
        <taxon>Ktedonobacterales</taxon>
        <taxon>Thermosporotrichaceae</taxon>
        <taxon>Thermosporothrix</taxon>
    </lineage>
</organism>
<evidence type="ECO:0000313" key="5">
    <source>
        <dbReference type="EMBL" id="PZW36343.1"/>
    </source>
</evidence>
<name>A0A326UUS0_THEHA</name>
<keyword evidence="2 3" id="KW-0802">TPR repeat</keyword>
<dbReference type="SUPFAM" id="SSF48452">
    <property type="entry name" value="TPR-like"/>
    <property type="match status" value="1"/>
</dbReference>
<feature type="repeat" description="TPR" evidence="3">
    <location>
        <begin position="618"/>
        <end position="651"/>
    </location>
</feature>